<dbReference type="PANTHER" id="PTHR45138:SF9">
    <property type="entry name" value="DIGUANYLATE CYCLASE DGCM-RELATED"/>
    <property type="match status" value="1"/>
</dbReference>
<accession>A0AB74U0Z9</accession>
<dbReference type="InterPro" id="IPR050469">
    <property type="entry name" value="Diguanylate_Cyclase"/>
</dbReference>
<evidence type="ECO:0000259" key="5">
    <source>
        <dbReference type="PROSITE" id="PS50887"/>
    </source>
</evidence>
<dbReference type="EMBL" id="CP159578">
    <property type="protein sequence ID" value="XCJ78061.1"/>
    <property type="molecule type" value="Genomic_DNA"/>
</dbReference>
<protein>
    <recommendedName>
        <fullName evidence="2">diguanylate cyclase</fullName>
        <ecNumber evidence="2">2.7.7.65</ecNumber>
    </recommendedName>
</protein>
<keyword evidence="6" id="KW-0548">Nucleotidyltransferase</keyword>
<keyword evidence="4" id="KW-0812">Transmembrane</keyword>
<organism evidence="6">
    <name type="scientific">Salinicola endophyticus</name>
    <dbReference type="NCBI Taxonomy" id="1949083"/>
    <lineage>
        <taxon>Bacteria</taxon>
        <taxon>Pseudomonadati</taxon>
        <taxon>Pseudomonadota</taxon>
        <taxon>Gammaproteobacteria</taxon>
        <taxon>Oceanospirillales</taxon>
        <taxon>Halomonadaceae</taxon>
        <taxon>Salinicola</taxon>
    </lineage>
</organism>
<evidence type="ECO:0000256" key="3">
    <source>
        <dbReference type="ARBA" id="ARBA00034247"/>
    </source>
</evidence>
<dbReference type="Pfam" id="PF00990">
    <property type="entry name" value="GGDEF"/>
    <property type="match status" value="1"/>
</dbReference>
<keyword evidence="6" id="KW-0808">Transferase</keyword>
<dbReference type="InterPro" id="IPR043128">
    <property type="entry name" value="Rev_trsase/Diguanyl_cyclase"/>
</dbReference>
<dbReference type="PROSITE" id="PS50887">
    <property type="entry name" value="GGDEF"/>
    <property type="match status" value="1"/>
</dbReference>
<keyword evidence="4" id="KW-0472">Membrane</keyword>
<feature type="transmembrane region" description="Helical" evidence="4">
    <location>
        <begin position="74"/>
        <end position="94"/>
    </location>
</feature>
<evidence type="ECO:0000256" key="4">
    <source>
        <dbReference type="SAM" id="Phobius"/>
    </source>
</evidence>
<evidence type="ECO:0000256" key="2">
    <source>
        <dbReference type="ARBA" id="ARBA00012528"/>
    </source>
</evidence>
<name>A0AB74U0Z9_9GAMM</name>
<feature type="transmembrane region" description="Helical" evidence="4">
    <location>
        <begin position="12"/>
        <end position="31"/>
    </location>
</feature>
<feature type="transmembrane region" description="Helical" evidence="4">
    <location>
        <begin position="37"/>
        <end position="54"/>
    </location>
</feature>
<evidence type="ECO:0000313" key="6">
    <source>
        <dbReference type="EMBL" id="XCJ78061.1"/>
    </source>
</evidence>
<evidence type="ECO:0000256" key="1">
    <source>
        <dbReference type="ARBA" id="ARBA00001946"/>
    </source>
</evidence>
<dbReference type="GO" id="GO:0052621">
    <property type="term" value="F:diguanylate cyclase activity"/>
    <property type="evidence" value="ECO:0007669"/>
    <property type="project" value="UniProtKB-EC"/>
</dbReference>
<reference evidence="6" key="1">
    <citation type="submission" date="2024-06" db="EMBL/GenBank/DDBJ databases">
        <title>Complete genome of Salinicola endophyticus HNIBRBA4755.</title>
        <authorList>
            <person name="Shin S.Y."/>
            <person name="Kang H."/>
            <person name="Song J."/>
        </authorList>
    </citation>
    <scope>NUCLEOTIDE SEQUENCE</scope>
    <source>
        <strain evidence="6">HNIBRBA4755</strain>
    </source>
</reference>
<proteinExistence type="predicted"/>
<gene>
    <name evidence="6" type="ORF">ABV408_11470</name>
</gene>
<dbReference type="PANTHER" id="PTHR45138">
    <property type="entry name" value="REGULATORY COMPONENTS OF SENSORY TRANSDUCTION SYSTEM"/>
    <property type="match status" value="1"/>
</dbReference>
<dbReference type="AlphaFoldDB" id="A0AB74U0Z9"/>
<dbReference type="CDD" id="cd01949">
    <property type="entry name" value="GGDEF"/>
    <property type="match status" value="1"/>
</dbReference>
<dbReference type="Gene3D" id="3.30.70.270">
    <property type="match status" value="1"/>
</dbReference>
<dbReference type="NCBIfam" id="TIGR00254">
    <property type="entry name" value="GGDEF"/>
    <property type="match status" value="1"/>
</dbReference>
<comment type="catalytic activity">
    <reaction evidence="3">
        <text>2 GTP = 3',3'-c-di-GMP + 2 diphosphate</text>
        <dbReference type="Rhea" id="RHEA:24898"/>
        <dbReference type="ChEBI" id="CHEBI:33019"/>
        <dbReference type="ChEBI" id="CHEBI:37565"/>
        <dbReference type="ChEBI" id="CHEBI:58805"/>
        <dbReference type="EC" id="2.7.7.65"/>
    </reaction>
</comment>
<dbReference type="SMART" id="SM00267">
    <property type="entry name" value="GGDEF"/>
    <property type="match status" value="1"/>
</dbReference>
<sequence>MTRLSGGAIMHLPLLLAGMTCTLMAGVALLIETASPFMLAWVTLNLGLMAGRVLEYRWRQRRAQRGQSTPVDGVLILALLWALTLGGLGAYALIAAPPSLKLVAIGTLLVVSSSFPALCIGRPRLSVLLVLLADVPLKLAVPFQAESAYWIFVAQGPIYWLATLWFSCYLNGFAERALLGESRSRFQAEHDHLTGLHNRPGFYRRLDDLRRSIAGTLPATLYYIDLDGFKQINDRQGHEAGDALLVDVAALLQQVLRQKDIVVRWGGDEFLLLLAGASEFLASDIAERLLVAAKALDKIYPGVGMSIGIAREADLRQLDAEHLVKLIDRADAALYQAKRAGKGRYRHAG</sequence>
<dbReference type="RefSeq" id="WP_353979083.1">
    <property type="nucleotide sequence ID" value="NZ_CP159578.1"/>
</dbReference>
<feature type="domain" description="GGDEF" evidence="5">
    <location>
        <begin position="217"/>
        <end position="349"/>
    </location>
</feature>
<feature type="transmembrane region" description="Helical" evidence="4">
    <location>
        <begin position="149"/>
        <end position="170"/>
    </location>
</feature>
<dbReference type="FunFam" id="3.30.70.270:FF:000001">
    <property type="entry name" value="Diguanylate cyclase domain protein"/>
    <property type="match status" value="1"/>
</dbReference>
<dbReference type="SUPFAM" id="SSF55073">
    <property type="entry name" value="Nucleotide cyclase"/>
    <property type="match status" value="1"/>
</dbReference>
<comment type="cofactor">
    <cofactor evidence="1">
        <name>Mg(2+)</name>
        <dbReference type="ChEBI" id="CHEBI:18420"/>
    </cofactor>
</comment>
<keyword evidence="4" id="KW-1133">Transmembrane helix</keyword>
<dbReference type="EC" id="2.7.7.65" evidence="2"/>
<dbReference type="InterPro" id="IPR000160">
    <property type="entry name" value="GGDEF_dom"/>
</dbReference>
<dbReference type="InterPro" id="IPR029787">
    <property type="entry name" value="Nucleotide_cyclase"/>
</dbReference>